<organism evidence="7 8">
    <name type="scientific">Laodelphax striatellus</name>
    <name type="common">Small brown planthopper</name>
    <name type="synonym">Delphax striatella</name>
    <dbReference type="NCBI Taxonomy" id="195883"/>
    <lineage>
        <taxon>Eukaryota</taxon>
        <taxon>Metazoa</taxon>
        <taxon>Ecdysozoa</taxon>
        <taxon>Arthropoda</taxon>
        <taxon>Hexapoda</taxon>
        <taxon>Insecta</taxon>
        <taxon>Pterygota</taxon>
        <taxon>Neoptera</taxon>
        <taxon>Paraneoptera</taxon>
        <taxon>Hemiptera</taxon>
        <taxon>Auchenorrhyncha</taxon>
        <taxon>Fulgoroidea</taxon>
        <taxon>Delphacidae</taxon>
        <taxon>Criomorphinae</taxon>
        <taxon>Laodelphax</taxon>
    </lineage>
</organism>
<evidence type="ECO:0000259" key="6">
    <source>
        <dbReference type="PROSITE" id="PS51336"/>
    </source>
</evidence>
<keyword evidence="3" id="KW-0677">Repeat</keyword>
<dbReference type="FunFam" id="2.30.29.170:FF:000001">
    <property type="entry name" value="EF-hand domain containing 1"/>
    <property type="match status" value="1"/>
</dbReference>
<dbReference type="Proteomes" id="UP000291343">
    <property type="component" value="Unassembled WGS sequence"/>
</dbReference>
<dbReference type="GO" id="GO:0007052">
    <property type="term" value="P:mitotic spindle organization"/>
    <property type="evidence" value="ECO:0007669"/>
    <property type="project" value="TreeGrafter"/>
</dbReference>
<feature type="domain" description="DM10" evidence="6">
    <location>
        <begin position="424"/>
        <end position="529"/>
    </location>
</feature>
<keyword evidence="2" id="KW-0963">Cytoplasm</keyword>
<dbReference type="PANTHER" id="PTHR12086">
    <property type="entry name" value="EF-HAND DOMAIN C-TERMINAL CONTAINING PROTEIN"/>
    <property type="match status" value="1"/>
</dbReference>
<dbReference type="OrthoDB" id="10255210at2759"/>
<keyword evidence="8" id="KW-1185">Reference proteome</keyword>
<dbReference type="InParanoid" id="A0A482WKI9"/>
<dbReference type="GO" id="GO:0060285">
    <property type="term" value="P:cilium-dependent cell motility"/>
    <property type="evidence" value="ECO:0007669"/>
    <property type="project" value="TreeGrafter"/>
</dbReference>
<evidence type="ECO:0000256" key="2">
    <source>
        <dbReference type="ARBA" id="ARBA00022490"/>
    </source>
</evidence>
<dbReference type="GO" id="GO:0000281">
    <property type="term" value="P:mitotic cytokinesis"/>
    <property type="evidence" value="ECO:0007669"/>
    <property type="project" value="TreeGrafter"/>
</dbReference>
<reference evidence="7 8" key="1">
    <citation type="journal article" date="2017" name="Gigascience">
        <title>Genome sequence of the small brown planthopper, Laodelphax striatellus.</title>
        <authorList>
            <person name="Zhu J."/>
            <person name="Jiang F."/>
            <person name="Wang X."/>
            <person name="Yang P."/>
            <person name="Bao Y."/>
            <person name="Zhao W."/>
            <person name="Wang W."/>
            <person name="Lu H."/>
            <person name="Wang Q."/>
            <person name="Cui N."/>
            <person name="Li J."/>
            <person name="Chen X."/>
            <person name="Luo L."/>
            <person name="Yu J."/>
            <person name="Kang L."/>
            <person name="Cui F."/>
        </authorList>
    </citation>
    <scope>NUCLEOTIDE SEQUENCE [LARGE SCALE GENOMIC DNA]</scope>
    <source>
        <strain evidence="7">Lst14</strain>
    </source>
</reference>
<dbReference type="FunFam" id="2.30.29.170:FF:000004">
    <property type="entry name" value="EF-hand domain containing 2"/>
    <property type="match status" value="1"/>
</dbReference>
<dbReference type="GO" id="GO:0072686">
    <property type="term" value="C:mitotic spindle"/>
    <property type="evidence" value="ECO:0007669"/>
    <property type="project" value="TreeGrafter"/>
</dbReference>
<dbReference type="AlphaFoldDB" id="A0A482WKI9"/>
<protein>
    <recommendedName>
        <fullName evidence="6">DM10 domain-containing protein</fullName>
    </recommendedName>
</protein>
<dbReference type="InterPro" id="IPR006602">
    <property type="entry name" value="DM10_dom"/>
</dbReference>
<evidence type="ECO:0000256" key="1">
    <source>
        <dbReference type="ARBA" id="ARBA00004430"/>
    </source>
</evidence>
<dbReference type="GO" id="GO:0043014">
    <property type="term" value="F:alpha-tubulin binding"/>
    <property type="evidence" value="ECO:0007669"/>
    <property type="project" value="TreeGrafter"/>
</dbReference>
<evidence type="ECO:0000313" key="8">
    <source>
        <dbReference type="Proteomes" id="UP000291343"/>
    </source>
</evidence>
<sequence>MDGLPLLPGYCFKDPTVTNYHVSHSFNIKNGHCIPKISSVGIGKIPLDAESVQYTKFTDTLKFDPTLTYGRPKPKPSAVFRPHFVTYDKKCLAFQGYFKECVPLPNMDDDNYRIRHVNIVYFLEDDTITVIEPTVQNRPLKLRPSPRQTCETKQNPKNDEGDFWHWKDLNVGIDMNLHGIVYRLCSCDNFTKEYLLSQGIELNPEEQLPFDPYSQKRKTTNFANIEKQSETKSNDDKLRRFLTYDGKVLRFFAVCCNNDNGEDDPRPYIIRYYLADGCVDISEVFQVNSGRDPFPKFLNKIRLPKNWKNLSNDSPSATTEVSNTKSVEYYEPQDFIVGNTLPILARRFFIYDCDDFTRRYYSECMRIDQPTRIAVQLSREKKSYPPPQIPPHIGIGTPDDTLQSCFSFVLKSPKKDVTKYVVNAGKKLRYTATMDWVHPEDKGRDFIIEYFLANSHILITELPKHNSGIKGGKFLKSMLLPKPGCFHSDNPEYYSPSDFGLGSIINVFGHRFIITGADLMVYRYMQANVEKFTADMIESYRNHFIKLGMLKDDYNHMPLFGLMVCHQGDADQSRKVIGDSRFDDGQSRKLMESPGEYSRVSGITQQVPPISVLIETKVMDAALKPRQFP</sequence>
<dbReference type="GO" id="GO:0005930">
    <property type="term" value="C:axoneme"/>
    <property type="evidence" value="ECO:0007669"/>
    <property type="project" value="UniProtKB-SubCell"/>
</dbReference>
<feature type="domain" description="DM10" evidence="6">
    <location>
        <begin position="245"/>
        <end position="365"/>
    </location>
</feature>
<dbReference type="FunFam" id="2.30.29.170:FF:000002">
    <property type="entry name" value="EF-hand domain (C-terminal) containing 1"/>
    <property type="match status" value="1"/>
</dbReference>
<dbReference type="SMR" id="A0A482WKI9"/>
<dbReference type="EMBL" id="QKKF02033458">
    <property type="protein sequence ID" value="RZF33772.1"/>
    <property type="molecule type" value="Genomic_DNA"/>
</dbReference>
<dbReference type="PROSITE" id="PS51336">
    <property type="entry name" value="DM10"/>
    <property type="match status" value="3"/>
</dbReference>
<dbReference type="Pfam" id="PF06565">
    <property type="entry name" value="DM10_dom"/>
    <property type="match status" value="3"/>
</dbReference>
<comment type="subcellular location">
    <subcellularLocation>
        <location evidence="1">Cytoplasm</location>
        <location evidence="1">Cytoskeleton</location>
        <location evidence="1">Cilium axoneme</location>
    </subcellularLocation>
</comment>
<keyword evidence="4" id="KW-0206">Cytoskeleton</keyword>
<dbReference type="SMART" id="SM00676">
    <property type="entry name" value="DM10"/>
    <property type="match status" value="3"/>
</dbReference>
<gene>
    <name evidence="7" type="ORF">LSTR_LSTR008031</name>
</gene>
<dbReference type="STRING" id="195883.A0A482WKI9"/>
<evidence type="ECO:0000313" key="7">
    <source>
        <dbReference type="EMBL" id="RZF33772.1"/>
    </source>
</evidence>
<evidence type="ECO:0000256" key="4">
    <source>
        <dbReference type="ARBA" id="ARBA00023212"/>
    </source>
</evidence>
<dbReference type="InterPro" id="IPR040193">
    <property type="entry name" value="EFHC1/EFHC2/EFHB"/>
</dbReference>
<name>A0A482WKI9_LAOST</name>
<proteinExistence type="predicted"/>
<comment type="caution">
    <text evidence="7">The sequence shown here is derived from an EMBL/GenBank/DDBJ whole genome shotgun (WGS) entry which is preliminary data.</text>
</comment>
<dbReference type="PANTHER" id="PTHR12086:SF9">
    <property type="entry name" value="EF-HAND DOMAIN-CONTAINING PROTEIN 1"/>
    <property type="match status" value="1"/>
</dbReference>
<dbReference type="Gene3D" id="2.30.29.170">
    <property type="match status" value="3"/>
</dbReference>
<evidence type="ECO:0000256" key="5">
    <source>
        <dbReference type="ARBA" id="ARBA00023273"/>
    </source>
</evidence>
<keyword evidence="5" id="KW-0966">Cell projection</keyword>
<feature type="domain" description="DM10" evidence="6">
    <location>
        <begin position="88"/>
        <end position="199"/>
    </location>
</feature>
<accession>A0A482WKI9</accession>
<evidence type="ECO:0000256" key="3">
    <source>
        <dbReference type="ARBA" id="ARBA00022737"/>
    </source>
</evidence>